<reference evidence="2" key="1">
    <citation type="submission" date="2017-01" db="EMBL/GenBank/DDBJ databases">
        <authorList>
            <person name="Wang Y."/>
            <person name="White M."/>
            <person name="Kvist S."/>
            <person name="Moncalvo J.-M."/>
        </authorList>
    </citation>
    <scope>NUCLEOTIDE SEQUENCE [LARGE SCALE GENOMIC DNA]</scope>
    <source>
        <strain evidence="2">ID-206-W2</strain>
    </source>
</reference>
<accession>A0A1R1X724</accession>
<proteinExistence type="predicted"/>
<comment type="caution">
    <text evidence="1">The sequence shown here is derived from an EMBL/GenBank/DDBJ whole genome shotgun (WGS) entry which is preliminary data.</text>
</comment>
<protein>
    <submittedName>
        <fullName evidence="1">Uncharacterized protein</fullName>
    </submittedName>
</protein>
<feature type="non-terminal residue" evidence="1">
    <location>
        <position position="53"/>
    </location>
</feature>
<dbReference type="AlphaFoldDB" id="A0A1R1X724"/>
<dbReference type="EMBL" id="LSSM01006617">
    <property type="protein sequence ID" value="OMJ10418.1"/>
    <property type="molecule type" value="Genomic_DNA"/>
</dbReference>
<evidence type="ECO:0000313" key="1">
    <source>
        <dbReference type="EMBL" id="OMJ10418.1"/>
    </source>
</evidence>
<dbReference type="Proteomes" id="UP000187429">
    <property type="component" value="Unassembled WGS sequence"/>
</dbReference>
<keyword evidence="2" id="KW-1185">Reference proteome</keyword>
<gene>
    <name evidence="1" type="ORF">AYI69_g10247</name>
</gene>
<name>A0A1R1X724_9FUNG</name>
<sequence>MMPSGLIATKRTPLALAASAVDCLTKADPKISAILKGVATLFDPTPSIINTDF</sequence>
<organism evidence="1 2">
    <name type="scientific">Smittium culicis</name>
    <dbReference type="NCBI Taxonomy" id="133412"/>
    <lineage>
        <taxon>Eukaryota</taxon>
        <taxon>Fungi</taxon>
        <taxon>Fungi incertae sedis</taxon>
        <taxon>Zoopagomycota</taxon>
        <taxon>Kickxellomycotina</taxon>
        <taxon>Harpellomycetes</taxon>
        <taxon>Harpellales</taxon>
        <taxon>Legeriomycetaceae</taxon>
        <taxon>Smittium</taxon>
    </lineage>
</organism>
<evidence type="ECO:0000313" key="2">
    <source>
        <dbReference type="Proteomes" id="UP000187429"/>
    </source>
</evidence>